<dbReference type="Proteomes" id="UP001353858">
    <property type="component" value="Unassembled WGS sequence"/>
</dbReference>
<name>A0AAN7SI64_9COLE</name>
<dbReference type="InterPro" id="IPR046349">
    <property type="entry name" value="C1-like_sf"/>
</dbReference>
<sequence length="87" mass="9386">MTDGAGDMPTPITKTCKKCKNYAQSGLKCVKCQTVSHGNFSEVAACAKVTTGDDKVQGWQLTLREDVGIENVVSVMNTRFQDLTVSV</sequence>
<protein>
    <submittedName>
        <fullName evidence="1">Uncharacterized protein</fullName>
    </submittedName>
</protein>
<dbReference type="AlphaFoldDB" id="A0AAN7SI64"/>
<evidence type="ECO:0000313" key="1">
    <source>
        <dbReference type="EMBL" id="KAK4881474.1"/>
    </source>
</evidence>
<reference evidence="2" key="1">
    <citation type="submission" date="2023-01" db="EMBL/GenBank/DDBJ databases">
        <title>Key to firefly adult light organ development and bioluminescence: homeobox transcription factors regulate luciferase expression and transportation to peroxisome.</title>
        <authorList>
            <person name="Fu X."/>
        </authorList>
    </citation>
    <scope>NUCLEOTIDE SEQUENCE [LARGE SCALE GENOMIC DNA]</scope>
</reference>
<proteinExistence type="predicted"/>
<dbReference type="SUPFAM" id="SSF57889">
    <property type="entry name" value="Cysteine-rich domain"/>
    <property type="match status" value="1"/>
</dbReference>
<dbReference type="EMBL" id="JARPUR010000002">
    <property type="protein sequence ID" value="KAK4881474.1"/>
    <property type="molecule type" value="Genomic_DNA"/>
</dbReference>
<keyword evidence="2" id="KW-1185">Reference proteome</keyword>
<accession>A0AAN7SI64</accession>
<comment type="caution">
    <text evidence="1">The sequence shown here is derived from an EMBL/GenBank/DDBJ whole genome shotgun (WGS) entry which is preliminary data.</text>
</comment>
<gene>
    <name evidence="1" type="ORF">RN001_004793</name>
</gene>
<evidence type="ECO:0000313" key="2">
    <source>
        <dbReference type="Proteomes" id="UP001353858"/>
    </source>
</evidence>
<organism evidence="1 2">
    <name type="scientific">Aquatica leii</name>
    <dbReference type="NCBI Taxonomy" id="1421715"/>
    <lineage>
        <taxon>Eukaryota</taxon>
        <taxon>Metazoa</taxon>
        <taxon>Ecdysozoa</taxon>
        <taxon>Arthropoda</taxon>
        <taxon>Hexapoda</taxon>
        <taxon>Insecta</taxon>
        <taxon>Pterygota</taxon>
        <taxon>Neoptera</taxon>
        <taxon>Endopterygota</taxon>
        <taxon>Coleoptera</taxon>
        <taxon>Polyphaga</taxon>
        <taxon>Elateriformia</taxon>
        <taxon>Elateroidea</taxon>
        <taxon>Lampyridae</taxon>
        <taxon>Luciolinae</taxon>
        <taxon>Aquatica</taxon>
    </lineage>
</organism>